<proteinExistence type="predicted"/>
<sequence>MRIKDGQIGAALIQFMDDVENVARITAKPISADHDQFVTLADEVEDRSEFRAAIPRGTGHLL</sequence>
<protein>
    <submittedName>
        <fullName evidence="1">Uncharacterized protein</fullName>
    </submittedName>
</protein>
<gene>
    <name evidence="1" type="ORF">MetexDRAFT_4629</name>
</gene>
<dbReference type="AlphaFoldDB" id="H1KPQ3"/>
<evidence type="ECO:0000313" key="1">
    <source>
        <dbReference type="EMBL" id="EHP90500.1"/>
    </source>
</evidence>
<reference evidence="1 2" key="1">
    <citation type="submission" date="2011-09" db="EMBL/GenBank/DDBJ databases">
        <title>The draft genome of Methylobacterium extorquens DSM 13060.</title>
        <authorList>
            <consortium name="US DOE Joint Genome Institute (JGI-PGF)"/>
            <person name="Lucas S."/>
            <person name="Han J."/>
            <person name="Lapidus A."/>
            <person name="Cheng J.-F."/>
            <person name="Goodwin L."/>
            <person name="Pitluck S."/>
            <person name="Peters L."/>
            <person name="Land M.L."/>
            <person name="Hauser L."/>
            <person name="Koskimaki J."/>
            <person name="Halonen O."/>
            <person name="Pirttila A."/>
            <person name="Frank C."/>
            <person name="Woyke T.J."/>
        </authorList>
    </citation>
    <scope>NUCLEOTIDE SEQUENCE [LARGE SCALE GENOMIC DNA]</scope>
    <source>
        <strain evidence="1 2">DSM 13060</strain>
    </source>
</reference>
<accession>H1KPQ3</accession>
<evidence type="ECO:0000313" key="2">
    <source>
        <dbReference type="Proteomes" id="UP000004382"/>
    </source>
</evidence>
<comment type="caution">
    <text evidence="1">The sequence shown here is derived from an EMBL/GenBank/DDBJ whole genome shotgun (WGS) entry which is preliminary data.</text>
</comment>
<organism evidence="1 2">
    <name type="scientific">Methylorubrum extorquens DSM 13060</name>
    <dbReference type="NCBI Taxonomy" id="882800"/>
    <lineage>
        <taxon>Bacteria</taxon>
        <taxon>Pseudomonadati</taxon>
        <taxon>Pseudomonadota</taxon>
        <taxon>Alphaproteobacteria</taxon>
        <taxon>Hyphomicrobiales</taxon>
        <taxon>Methylobacteriaceae</taxon>
        <taxon>Methylorubrum</taxon>
    </lineage>
</organism>
<name>H1KPQ3_METEX</name>
<dbReference type="EMBL" id="AGJK01000178">
    <property type="protein sequence ID" value="EHP90500.1"/>
    <property type="molecule type" value="Genomic_DNA"/>
</dbReference>
<dbReference type="Proteomes" id="UP000004382">
    <property type="component" value="Unassembled WGS sequence"/>
</dbReference>